<keyword evidence="11" id="KW-0862">Zinc</keyword>
<dbReference type="GO" id="GO:0008270">
    <property type="term" value="F:zinc ion binding"/>
    <property type="evidence" value="ECO:0007669"/>
    <property type="project" value="UniProtKB-KW"/>
</dbReference>
<evidence type="ECO:0000256" key="11">
    <source>
        <dbReference type="ARBA" id="ARBA00022833"/>
    </source>
</evidence>
<feature type="transmembrane region" description="Helical" evidence="15">
    <location>
        <begin position="411"/>
        <end position="430"/>
    </location>
</feature>
<keyword evidence="13 15" id="KW-0472">Membrane</keyword>
<proteinExistence type="predicted"/>
<dbReference type="GO" id="GO:0016567">
    <property type="term" value="P:protein ubiquitination"/>
    <property type="evidence" value="ECO:0007669"/>
    <property type="project" value="InterPro"/>
</dbReference>
<feature type="region of interest" description="Disordered" evidence="14">
    <location>
        <begin position="32"/>
        <end position="58"/>
    </location>
</feature>
<dbReference type="GO" id="GO:0061630">
    <property type="term" value="F:ubiquitin protein ligase activity"/>
    <property type="evidence" value="ECO:0007669"/>
    <property type="project" value="UniProtKB-EC"/>
</dbReference>
<organism evidence="17 18">
    <name type="scientific">Paramecium octaurelia</name>
    <dbReference type="NCBI Taxonomy" id="43137"/>
    <lineage>
        <taxon>Eukaryota</taxon>
        <taxon>Sar</taxon>
        <taxon>Alveolata</taxon>
        <taxon>Ciliophora</taxon>
        <taxon>Intramacronucleata</taxon>
        <taxon>Oligohymenophorea</taxon>
        <taxon>Peniculida</taxon>
        <taxon>Parameciidae</taxon>
        <taxon>Paramecium</taxon>
    </lineage>
</organism>
<gene>
    <name evidence="17" type="ORF">POCTA_138.1.T1120118</name>
</gene>
<dbReference type="PROSITE" id="PS00518">
    <property type="entry name" value="ZF_RING_1"/>
    <property type="match status" value="1"/>
</dbReference>
<dbReference type="SMART" id="SM00647">
    <property type="entry name" value="IBR"/>
    <property type="match status" value="2"/>
</dbReference>
<dbReference type="Pfam" id="PF22191">
    <property type="entry name" value="IBR_1"/>
    <property type="match status" value="1"/>
</dbReference>
<evidence type="ECO:0000256" key="8">
    <source>
        <dbReference type="ARBA" id="ARBA00022737"/>
    </source>
</evidence>
<dbReference type="OrthoDB" id="10009520at2759"/>
<comment type="catalytic activity">
    <reaction evidence="1">
        <text>[E2 ubiquitin-conjugating enzyme]-S-ubiquitinyl-L-cysteine + [acceptor protein]-L-lysine = [E2 ubiquitin-conjugating enzyme]-L-cysteine + [acceptor protein]-N(6)-ubiquitinyl-L-lysine.</text>
        <dbReference type="EC" id="2.3.2.31"/>
    </reaction>
</comment>
<dbReference type="GO" id="GO:0005737">
    <property type="term" value="C:cytoplasm"/>
    <property type="evidence" value="ECO:0007669"/>
    <property type="project" value="UniProtKB-ARBA"/>
</dbReference>
<dbReference type="PANTHER" id="PTHR11685">
    <property type="entry name" value="RBR FAMILY RING FINGER AND IBR DOMAIN-CONTAINING"/>
    <property type="match status" value="1"/>
</dbReference>
<evidence type="ECO:0000256" key="15">
    <source>
        <dbReference type="SAM" id="Phobius"/>
    </source>
</evidence>
<keyword evidence="6 15" id="KW-0812">Transmembrane</keyword>
<evidence type="ECO:0000256" key="6">
    <source>
        <dbReference type="ARBA" id="ARBA00022692"/>
    </source>
</evidence>
<dbReference type="CDD" id="cd20335">
    <property type="entry name" value="BRcat_RBR"/>
    <property type="match status" value="1"/>
</dbReference>
<evidence type="ECO:0000256" key="3">
    <source>
        <dbReference type="ARBA" id="ARBA00004906"/>
    </source>
</evidence>
<keyword evidence="8" id="KW-0677">Repeat</keyword>
<dbReference type="AlphaFoldDB" id="A0A8S1X6X3"/>
<keyword evidence="9" id="KW-0863">Zinc-finger</keyword>
<evidence type="ECO:0000256" key="5">
    <source>
        <dbReference type="ARBA" id="ARBA00022679"/>
    </source>
</evidence>
<evidence type="ECO:0000256" key="1">
    <source>
        <dbReference type="ARBA" id="ARBA00001798"/>
    </source>
</evidence>
<evidence type="ECO:0000256" key="14">
    <source>
        <dbReference type="SAM" id="MobiDB-lite"/>
    </source>
</evidence>
<protein>
    <recommendedName>
        <fullName evidence="4">RBR-type E3 ubiquitin transferase</fullName>
        <ecNumber evidence="4">2.3.2.31</ecNumber>
    </recommendedName>
</protein>
<dbReference type="InterPro" id="IPR002867">
    <property type="entry name" value="IBR_dom"/>
</dbReference>
<dbReference type="GO" id="GO:0031090">
    <property type="term" value="C:organelle membrane"/>
    <property type="evidence" value="ECO:0007669"/>
    <property type="project" value="UniProtKB-ARBA"/>
</dbReference>
<evidence type="ECO:0000256" key="4">
    <source>
        <dbReference type="ARBA" id="ARBA00012251"/>
    </source>
</evidence>
<dbReference type="InterPro" id="IPR017907">
    <property type="entry name" value="Znf_RING_CS"/>
</dbReference>
<dbReference type="FunFam" id="3.30.40.10:FF:000051">
    <property type="entry name" value="RBR-type E3 ubiquitin transferase"/>
    <property type="match status" value="1"/>
</dbReference>
<evidence type="ECO:0000256" key="13">
    <source>
        <dbReference type="ARBA" id="ARBA00023136"/>
    </source>
</evidence>
<evidence type="ECO:0000259" key="16">
    <source>
        <dbReference type="PROSITE" id="PS51873"/>
    </source>
</evidence>
<keyword evidence="7" id="KW-0479">Metal-binding</keyword>
<dbReference type="EMBL" id="CAJJDP010000112">
    <property type="protein sequence ID" value="CAD8196662.1"/>
    <property type="molecule type" value="Genomic_DNA"/>
</dbReference>
<comment type="subcellular location">
    <subcellularLocation>
        <location evidence="2">Membrane</location>
        <topology evidence="2">Single-pass membrane protein</topology>
    </subcellularLocation>
</comment>
<keyword evidence="10" id="KW-0833">Ubl conjugation pathway</keyword>
<comment type="pathway">
    <text evidence="3">Protein modification; protein ubiquitination.</text>
</comment>
<dbReference type="InterPro" id="IPR031127">
    <property type="entry name" value="E3_UB_ligase_RBR"/>
</dbReference>
<name>A0A8S1X6X3_PAROT</name>
<accession>A0A8S1X6X3</accession>
<dbReference type="InterPro" id="IPR044066">
    <property type="entry name" value="TRIAD_supradom"/>
</dbReference>
<evidence type="ECO:0000313" key="17">
    <source>
        <dbReference type="EMBL" id="CAD8196662.1"/>
    </source>
</evidence>
<keyword evidence="5" id="KW-0808">Transferase</keyword>
<comment type="caution">
    <text evidence="17">The sequence shown here is derived from an EMBL/GenBank/DDBJ whole genome shotgun (WGS) entry which is preliminary data.</text>
</comment>
<sequence length="505" mass="59955">MIPTEEFEEITLHKYQSEQHQISRMIQNLNNNAPNTQVQNKSPDIETNLNKSGGDDSDVHLQCYEAPGLKKQQSDMTYDLRRKQLKSNAPKQSKYQLNNLQKLGLNSLLQQNGKAQQKGQSKDQNDDQISIIKFDDQQEELKGIMHQLDEIDIKIEAQRKLQQDFYLHVNQIDQLRQTSQSPHVQQEEKKQDYFLACLICGFNNKRLEKLLGCEHQFCSVCYMMYLNERIRNAQVNNIPCPQQGCREIFQDSVVQHSVTTEMFKKFLNFKYKNEIQKDSNKKWCPVPDCQYYVERNPRSNITQCKCGAQVCFNCGRLAHQNTRCENYQDLQFQYAQDAYNIKNCPDCNSPVEKNQGCNHMTCRCGYEYCWVCMQHYHAYHYKYWSIRGCAIWNDGIFKTRKVIEHTDLRRWVFFFPRLILFLLRGPWLLLKLLFRASKKAVSQPFMKLNKKFSRARHPRSRCGKRVYFIWGEFWIVILVIIIFPFYFLFRMIIELKKLIIDGCGY</sequence>
<dbReference type="OMA" id="HAYHYKY"/>
<keyword evidence="18" id="KW-1185">Reference proteome</keyword>
<dbReference type="CDD" id="cd20336">
    <property type="entry name" value="Rcat_RBR"/>
    <property type="match status" value="1"/>
</dbReference>
<evidence type="ECO:0000256" key="10">
    <source>
        <dbReference type="ARBA" id="ARBA00022786"/>
    </source>
</evidence>
<evidence type="ECO:0000256" key="2">
    <source>
        <dbReference type="ARBA" id="ARBA00004167"/>
    </source>
</evidence>
<dbReference type="Pfam" id="PF01485">
    <property type="entry name" value="IBR"/>
    <property type="match status" value="1"/>
</dbReference>
<reference evidence="17" key="1">
    <citation type="submission" date="2021-01" db="EMBL/GenBank/DDBJ databases">
        <authorList>
            <consortium name="Genoscope - CEA"/>
            <person name="William W."/>
        </authorList>
    </citation>
    <scope>NUCLEOTIDE SEQUENCE</scope>
</reference>
<dbReference type="PROSITE" id="PS51873">
    <property type="entry name" value="TRIAD"/>
    <property type="match status" value="1"/>
</dbReference>
<dbReference type="Proteomes" id="UP000683925">
    <property type="component" value="Unassembled WGS sequence"/>
</dbReference>
<evidence type="ECO:0000256" key="12">
    <source>
        <dbReference type="ARBA" id="ARBA00022989"/>
    </source>
</evidence>
<feature type="compositionally biased region" description="Polar residues" evidence="14">
    <location>
        <begin position="32"/>
        <end position="51"/>
    </location>
</feature>
<evidence type="ECO:0000256" key="7">
    <source>
        <dbReference type="ARBA" id="ARBA00022723"/>
    </source>
</evidence>
<evidence type="ECO:0000313" key="18">
    <source>
        <dbReference type="Proteomes" id="UP000683925"/>
    </source>
</evidence>
<feature type="transmembrane region" description="Helical" evidence="15">
    <location>
        <begin position="466"/>
        <end position="489"/>
    </location>
</feature>
<evidence type="ECO:0000256" key="9">
    <source>
        <dbReference type="ARBA" id="ARBA00022771"/>
    </source>
</evidence>
<dbReference type="EC" id="2.3.2.31" evidence="4"/>
<dbReference type="FunFam" id="1.20.120.1750:FF:000064">
    <property type="entry name" value="RBR-type E3 ubiquitin transferase"/>
    <property type="match status" value="1"/>
</dbReference>
<feature type="domain" description="RING-type" evidence="16">
    <location>
        <begin position="193"/>
        <end position="393"/>
    </location>
</feature>
<keyword evidence="12 15" id="KW-1133">Transmembrane helix</keyword>